<feature type="domain" description="Competence protein CoiA-like N-terminal" evidence="2">
    <location>
        <begin position="21"/>
        <end position="67"/>
    </location>
</feature>
<protein>
    <submittedName>
        <fullName evidence="4">Competence CoiA-like predicted nuclease</fullName>
    </submittedName>
</protein>
<evidence type="ECO:0000259" key="2">
    <source>
        <dbReference type="Pfam" id="PF25164"/>
    </source>
</evidence>
<comment type="caution">
    <text evidence="4">The sequence shown here is derived from an EMBL/GenBank/DDBJ whole genome shotgun (WGS) entry which is preliminary data.</text>
</comment>
<gene>
    <name evidence="4" type="ORF">J2S19_001869</name>
</gene>
<name>A0ABT9ZGF3_9BACI</name>
<dbReference type="Proteomes" id="UP001234495">
    <property type="component" value="Unassembled WGS sequence"/>
</dbReference>
<sequence length="401" mass="47657">MCGMFVANNQSGKPVNVAENRLSKEQLRYLRENNQFYCPVCGNELDLKIGHIVKAHFAHKRLSGCTANHISESDYHMKGKADLYKWLSSQKHFNVMLEPYLNEINQRPDILLEKVKQRIPIEYQCSSIAPSILLKRTNSYTSIQMTPLWILGGKMLTRVGEVSFLLPSFQWHFIQTPRKWIPPHIIYYCSKQEAFIILNAIIPFSTRLIFSNHMYYPIKSISFEKLFNIKVELRNVYSKWFEHVKQFRLKPQPYQTKETRSFNRLLYRAKQRPLTYLPALAFLPLRTGYLIESPIYIWQGFILLYLDNIPINHTFSFRHVCTFVNQKIKNKQIKIRILHQIKEDYSLAIREYLSKLSHFKLIKQFSRNSYQKLKAVNWSNQLDDLINEDKLTMETVNKFFR</sequence>
<evidence type="ECO:0000259" key="1">
    <source>
        <dbReference type="Pfam" id="PF06054"/>
    </source>
</evidence>
<keyword evidence="5" id="KW-1185">Reference proteome</keyword>
<dbReference type="Pfam" id="PF25166">
    <property type="entry name" value="CoiA_C"/>
    <property type="match status" value="1"/>
</dbReference>
<dbReference type="EMBL" id="JAUSUD010000007">
    <property type="protein sequence ID" value="MDQ0230613.1"/>
    <property type="molecule type" value="Genomic_DNA"/>
</dbReference>
<evidence type="ECO:0000259" key="3">
    <source>
        <dbReference type="Pfam" id="PF25166"/>
    </source>
</evidence>
<dbReference type="InterPro" id="IPR021176">
    <property type="entry name" value="Competence-induced_CoiA"/>
</dbReference>
<organism evidence="4 5">
    <name type="scientific">Metabacillus malikii</name>
    <dbReference type="NCBI Taxonomy" id="1504265"/>
    <lineage>
        <taxon>Bacteria</taxon>
        <taxon>Bacillati</taxon>
        <taxon>Bacillota</taxon>
        <taxon>Bacilli</taxon>
        <taxon>Bacillales</taxon>
        <taxon>Bacillaceae</taxon>
        <taxon>Metabacillus</taxon>
    </lineage>
</organism>
<dbReference type="InterPro" id="IPR010330">
    <property type="entry name" value="CoiA_nuc"/>
</dbReference>
<dbReference type="Pfam" id="PF25164">
    <property type="entry name" value="CoiA_N"/>
    <property type="match status" value="1"/>
</dbReference>
<evidence type="ECO:0000313" key="5">
    <source>
        <dbReference type="Proteomes" id="UP001234495"/>
    </source>
</evidence>
<accession>A0ABT9ZGF3</accession>
<dbReference type="InterPro" id="IPR057253">
    <property type="entry name" value="CoiA-like_N"/>
</dbReference>
<reference evidence="4 5" key="1">
    <citation type="submission" date="2023-07" db="EMBL/GenBank/DDBJ databases">
        <title>Genomic Encyclopedia of Type Strains, Phase IV (KMG-IV): sequencing the most valuable type-strain genomes for metagenomic binning, comparative biology and taxonomic classification.</title>
        <authorList>
            <person name="Goeker M."/>
        </authorList>
    </citation>
    <scope>NUCLEOTIDE SEQUENCE [LARGE SCALE GENOMIC DNA]</scope>
    <source>
        <strain evidence="4 5">DSM 29005</strain>
    </source>
</reference>
<dbReference type="InterPro" id="IPR057252">
    <property type="entry name" value="CoiA_C"/>
</dbReference>
<proteinExistence type="predicted"/>
<dbReference type="Pfam" id="PF06054">
    <property type="entry name" value="CoiA_nuc"/>
    <property type="match status" value="1"/>
</dbReference>
<evidence type="ECO:0000313" key="4">
    <source>
        <dbReference type="EMBL" id="MDQ0230613.1"/>
    </source>
</evidence>
<dbReference type="PIRSF" id="PIRSF007487">
    <property type="entry name" value="Competence-induced_CoiA_bac"/>
    <property type="match status" value="1"/>
</dbReference>
<feature type="domain" description="Competence protein CoiA nuclease-like" evidence="1">
    <location>
        <begin position="72"/>
        <end position="229"/>
    </location>
</feature>
<feature type="domain" description="Competence protein CoiA C-terminal" evidence="3">
    <location>
        <begin position="238"/>
        <end position="386"/>
    </location>
</feature>